<accession>A0A2C9V3Y8</accession>
<dbReference type="EMBL" id="CM004396">
    <property type="protein sequence ID" value="OAY38441.1"/>
    <property type="molecule type" value="Genomic_DNA"/>
</dbReference>
<dbReference type="AlphaFoldDB" id="A0A2C9V3Y8"/>
<proteinExistence type="predicted"/>
<reference evidence="1" key="1">
    <citation type="submission" date="2016-02" db="EMBL/GenBank/DDBJ databases">
        <title>WGS assembly of Manihot esculenta.</title>
        <authorList>
            <person name="Bredeson J.V."/>
            <person name="Prochnik S.E."/>
            <person name="Lyons J.B."/>
            <person name="Schmutz J."/>
            <person name="Grimwood J."/>
            <person name="Vrebalov J."/>
            <person name="Bart R.S."/>
            <person name="Amuge T."/>
            <person name="Ferguson M.E."/>
            <person name="Green R."/>
            <person name="Putnam N."/>
            <person name="Stites J."/>
            <person name="Rounsley S."/>
            <person name="Rokhsar D.S."/>
        </authorList>
    </citation>
    <scope>NUCLEOTIDE SEQUENCE [LARGE SCALE GENOMIC DNA]</scope>
    <source>
        <tissue evidence="1">Leaf</tissue>
    </source>
</reference>
<evidence type="ECO:0000313" key="1">
    <source>
        <dbReference type="EMBL" id="OAY38441.1"/>
    </source>
</evidence>
<name>A0A2C9V3Y8_MANES</name>
<organism evidence="1">
    <name type="scientific">Manihot esculenta</name>
    <name type="common">Cassava</name>
    <name type="synonym">Jatropha manihot</name>
    <dbReference type="NCBI Taxonomy" id="3983"/>
    <lineage>
        <taxon>Eukaryota</taxon>
        <taxon>Viridiplantae</taxon>
        <taxon>Streptophyta</taxon>
        <taxon>Embryophyta</taxon>
        <taxon>Tracheophyta</taxon>
        <taxon>Spermatophyta</taxon>
        <taxon>Magnoliopsida</taxon>
        <taxon>eudicotyledons</taxon>
        <taxon>Gunneridae</taxon>
        <taxon>Pentapetalae</taxon>
        <taxon>rosids</taxon>
        <taxon>fabids</taxon>
        <taxon>Malpighiales</taxon>
        <taxon>Euphorbiaceae</taxon>
        <taxon>Crotonoideae</taxon>
        <taxon>Manihoteae</taxon>
        <taxon>Manihot</taxon>
    </lineage>
</organism>
<gene>
    <name evidence="1" type="ORF">MANES_10G014700</name>
</gene>
<protein>
    <submittedName>
        <fullName evidence="1">Uncharacterized protein</fullName>
    </submittedName>
</protein>
<sequence>MAEATVVTTEMSCTSTTSIVSVKLEYSCSKNTTTINTKARDWTPMDDDIEIYLSEFLDKYPTPRKEVDAFIHKILHDSTPRKSRLPVFSEICVENM</sequence>